<dbReference type="RefSeq" id="WP_068702968.1">
    <property type="nucleotide sequence ID" value="NZ_BDCR01000002.1"/>
</dbReference>
<reference evidence="3" key="1">
    <citation type="submission" date="2016-04" db="EMBL/GenBank/DDBJ databases">
        <title>Draft genome sequence of Paludibacter jiangxiensis strain NM7.</title>
        <authorList>
            <person name="Qiu Y."/>
            <person name="Matsuura N."/>
            <person name="Ohashi A."/>
            <person name="Tourlousse M.D."/>
            <person name="Sekiguchi Y."/>
        </authorList>
    </citation>
    <scope>NUCLEOTIDE SEQUENCE [LARGE SCALE GENOMIC DNA]</scope>
    <source>
        <strain evidence="3">NM7</strain>
    </source>
</reference>
<protein>
    <submittedName>
        <fullName evidence="2">Uncharacterized protein</fullName>
    </submittedName>
</protein>
<accession>A0A170ZDG6</accession>
<evidence type="ECO:0000313" key="2">
    <source>
        <dbReference type="EMBL" id="GAT62556.1"/>
    </source>
</evidence>
<reference evidence="3" key="2">
    <citation type="journal article" date="2017" name="Genome Announc.">
        <title>Draft genome sequence of Paludibacter jiangxiensis NM7(T), a propionate-producing fermentative bacterium.</title>
        <authorList>
            <person name="Qiu Y.-L."/>
            <person name="Tourlousse D.M."/>
            <person name="Matsuura N."/>
            <person name="Ohashi A."/>
            <person name="Sekiguchi Y."/>
        </authorList>
    </citation>
    <scope>NUCLEOTIDE SEQUENCE [LARGE SCALE GENOMIC DNA]</scope>
    <source>
        <strain evidence="3">NM7</strain>
    </source>
</reference>
<gene>
    <name evidence="2" type="ORF">PJIAN_2115</name>
</gene>
<evidence type="ECO:0000313" key="3">
    <source>
        <dbReference type="Proteomes" id="UP000076586"/>
    </source>
</evidence>
<dbReference type="OrthoDB" id="926208at2"/>
<dbReference type="AlphaFoldDB" id="A0A170ZDG6"/>
<proteinExistence type="predicted"/>
<dbReference type="Proteomes" id="UP000076586">
    <property type="component" value="Unassembled WGS sequence"/>
</dbReference>
<keyword evidence="3" id="KW-1185">Reference proteome</keyword>
<feature type="signal peptide" evidence="1">
    <location>
        <begin position="1"/>
        <end position="20"/>
    </location>
</feature>
<comment type="caution">
    <text evidence="2">The sequence shown here is derived from an EMBL/GenBank/DDBJ whole genome shotgun (WGS) entry which is preliminary data.</text>
</comment>
<evidence type="ECO:0000256" key="1">
    <source>
        <dbReference type="SAM" id="SignalP"/>
    </source>
</evidence>
<name>A0A170ZDG6_9BACT</name>
<dbReference type="EMBL" id="BDCR01000002">
    <property type="protein sequence ID" value="GAT62556.1"/>
    <property type="molecule type" value="Genomic_DNA"/>
</dbReference>
<keyword evidence="1" id="KW-0732">Signal</keyword>
<feature type="chain" id="PRO_5007905022" evidence="1">
    <location>
        <begin position="21"/>
        <end position="339"/>
    </location>
</feature>
<organism evidence="2 3">
    <name type="scientific">Paludibacter jiangxiensis</name>
    <dbReference type="NCBI Taxonomy" id="681398"/>
    <lineage>
        <taxon>Bacteria</taxon>
        <taxon>Pseudomonadati</taxon>
        <taxon>Bacteroidota</taxon>
        <taxon>Bacteroidia</taxon>
        <taxon>Bacteroidales</taxon>
        <taxon>Paludibacteraceae</taxon>
        <taxon>Paludibacter</taxon>
    </lineage>
</organism>
<sequence length="339" mass="37773">MKLRCGIFMVMMTMVSFIMGQNPINVYESTVKVEKQTTHEYLCGLAEGDQLVFSFESEKGGKIDRVEILEYPSSSQFADYKTSKIKQKTISIPHTGIYLFRFTNNDPKDKICRYSVQRIPGSEAPAKFNTTVYWKTTKDTIGCKNETETTLVTDTLISNLTDKVVNIHALLSTKSNKMSFSYTLPLQTIAYSYYIGVNQAGNKAFNDATAGLLRSASPLVSAIPGYGPLAALALNGTSFLTSISGGESVEYWITDATNAFLFEAGKPFKWIKQGNVVNDFSRITSPLKGEYFVCLKNGNKLQSIDVTVKVTAVSLRQRKISHPVKKYVIENKQVPYLKN</sequence>